<feature type="domain" description="F-box" evidence="2">
    <location>
        <begin position="101"/>
        <end position="151"/>
    </location>
</feature>
<feature type="compositionally biased region" description="Polar residues" evidence="1">
    <location>
        <begin position="8"/>
        <end position="24"/>
    </location>
</feature>
<dbReference type="InterPro" id="IPR001810">
    <property type="entry name" value="F-box_dom"/>
</dbReference>
<evidence type="ECO:0000256" key="1">
    <source>
        <dbReference type="SAM" id="MobiDB-lite"/>
    </source>
</evidence>
<feature type="region of interest" description="Disordered" evidence="1">
    <location>
        <begin position="1"/>
        <end position="24"/>
    </location>
</feature>
<dbReference type="SUPFAM" id="SSF81383">
    <property type="entry name" value="F-box domain"/>
    <property type="match status" value="1"/>
</dbReference>
<evidence type="ECO:0000313" key="4">
    <source>
        <dbReference type="Proteomes" id="UP000053477"/>
    </source>
</evidence>
<dbReference type="InParanoid" id="A0A0H2RCT6"/>
<accession>A0A0H2RCT6</accession>
<dbReference type="Gene3D" id="1.20.1280.50">
    <property type="match status" value="1"/>
</dbReference>
<dbReference type="AlphaFoldDB" id="A0A0H2RCT6"/>
<dbReference type="OrthoDB" id="2973282at2759"/>
<proteinExistence type="predicted"/>
<organism evidence="3 4">
    <name type="scientific">Schizopora paradoxa</name>
    <dbReference type="NCBI Taxonomy" id="27342"/>
    <lineage>
        <taxon>Eukaryota</taxon>
        <taxon>Fungi</taxon>
        <taxon>Dikarya</taxon>
        <taxon>Basidiomycota</taxon>
        <taxon>Agaricomycotina</taxon>
        <taxon>Agaricomycetes</taxon>
        <taxon>Hymenochaetales</taxon>
        <taxon>Schizoporaceae</taxon>
        <taxon>Schizopora</taxon>
    </lineage>
</organism>
<dbReference type="Proteomes" id="UP000053477">
    <property type="component" value="Unassembled WGS sequence"/>
</dbReference>
<dbReference type="InterPro" id="IPR036047">
    <property type="entry name" value="F-box-like_dom_sf"/>
</dbReference>
<name>A0A0H2RCT6_9AGAM</name>
<evidence type="ECO:0000259" key="2">
    <source>
        <dbReference type="PROSITE" id="PS50181"/>
    </source>
</evidence>
<evidence type="ECO:0000313" key="3">
    <source>
        <dbReference type="EMBL" id="KLO09312.1"/>
    </source>
</evidence>
<dbReference type="STRING" id="27342.A0A0H2RCT6"/>
<dbReference type="Pfam" id="PF00646">
    <property type="entry name" value="F-box"/>
    <property type="match status" value="1"/>
</dbReference>
<reference evidence="3 4" key="1">
    <citation type="submission" date="2015-04" db="EMBL/GenBank/DDBJ databases">
        <title>Complete genome sequence of Schizopora paradoxa KUC8140, a cosmopolitan wood degrader in East Asia.</title>
        <authorList>
            <consortium name="DOE Joint Genome Institute"/>
            <person name="Min B."/>
            <person name="Park H."/>
            <person name="Jang Y."/>
            <person name="Kim J.-J."/>
            <person name="Kim K.H."/>
            <person name="Pangilinan J."/>
            <person name="Lipzen A."/>
            <person name="Riley R."/>
            <person name="Grigoriev I.V."/>
            <person name="Spatafora J.W."/>
            <person name="Choi I.-G."/>
        </authorList>
    </citation>
    <scope>NUCLEOTIDE SEQUENCE [LARGE SCALE GENOMIC DNA]</scope>
    <source>
        <strain evidence="3 4">KUC8140</strain>
    </source>
</reference>
<dbReference type="PROSITE" id="PS50181">
    <property type="entry name" value="FBOX"/>
    <property type="match status" value="1"/>
</dbReference>
<keyword evidence="4" id="KW-1185">Reference proteome</keyword>
<gene>
    <name evidence="3" type="ORF">SCHPADRAFT_573252</name>
</gene>
<sequence length="544" mass="61833">MKTEISTKRNSTGDVSLQSVSSKLSPGFGKDLADTLEDVAEYIARLPSMTETPTSDCKRISDLKVHLRDVRDVQRALVSLSNSVQSSMSALETQFFEVFIRERYAQFPDDILTIIFEFAGFDDFRTATNISHVCRRFRTIALSIPQIWTHIHPKHEHGLSTAEASKLARRSQPAGLGLTVEMQSFDSYALENVEYLQSMMSFISTHSSRICALTLDLGTAHVAANKNKLWFTKLSLPSLKSLKINAPPSTRLEHFYKGWEVPSLRVLRGRNCFPDLPSDVLSEIKSFSFSVEEYEVQKRNRVRWTLPELDQYLGRLHSVEELKLDFDSDLFHYRTDVPPSPKPNLKTTLRSLSIQIQEHDYGSRYAANVFKLFNYEDLTSLSISLPSEALPDICALFSHLKLAGQSGSLHNLDLRIRPEYFRYGDFRDFPRNAIISSFLEKNPKLENIYIESAGDDRQMFGFSNRLAAIRLKNCQSFRKIRQNFSGPDIIYDLEEVFKRKGDSVDECLVLDGANLKTSPLDEAELLKVPISDRDVASIRATLSS</sequence>
<dbReference type="EMBL" id="KQ086060">
    <property type="protein sequence ID" value="KLO09312.1"/>
    <property type="molecule type" value="Genomic_DNA"/>
</dbReference>
<protein>
    <recommendedName>
        <fullName evidence="2">F-box domain-containing protein</fullName>
    </recommendedName>
</protein>